<dbReference type="EMBL" id="QXHD01000004">
    <property type="protein sequence ID" value="NEZ55065.1"/>
    <property type="molecule type" value="Genomic_DNA"/>
</dbReference>
<feature type="compositionally biased region" description="Polar residues" evidence="1">
    <location>
        <begin position="1"/>
        <end position="11"/>
    </location>
</feature>
<comment type="caution">
    <text evidence="2">The sequence shown here is derived from an EMBL/GenBank/DDBJ whole genome shotgun (WGS) entry which is preliminary data.</text>
</comment>
<gene>
    <name evidence="2" type="ORF">DXZ20_05105</name>
</gene>
<name>A0A6M0RFR6_9CYAN</name>
<organism evidence="2 3">
    <name type="scientific">Adonisia turfae CCMR0081</name>
    <dbReference type="NCBI Taxonomy" id="2292702"/>
    <lineage>
        <taxon>Bacteria</taxon>
        <taxon>Bacillati</taxon>
        <taxon>Cyanobacteriota</taxon>
        <taxon>Adonisia</taxon>
        <taxon>Adonisia turfae</taxon>
    </lineage>
</organism>
<dbReference type="InterPro" id="IPR029058">
    <property type="entry name" value="AB_hydrolase_fold"/>
</dbReference>
<dbReference type="Pfam" id="PF05990">
    <property type="entry name" value="DUF900"/>
    <property type="match status" value="1"/>
</dbReference>
<dbReference type="InterPro" id="IPR010297">
    <property type="entry name" value="DUF900_hydrolase"/>
</dbReference>
<evidence type="ECO:0000313" key="3">
    <source>
        <dbReference type="Proteomes" id="UP000481033"/>
    </source>
</evidence>
<sequence>MYVVTNRNLQPDANPEERFGPRFNQKGPNELRLAEAQKVGGSWQVNILDDRTTYNGEDMWASEAAFLKAQQRMRQNHTSALFFVHGFNTDFGDALESAYAIEKLYNLEVIMFTWPSNGGGTLEGLSSYQDDKRDAALSIGALDRCFEKLADYFKKYAEQACKRKFSLALHSMGNYLFKRLLSSSIYQGETLLFDNIVMLAADVNNEGHADWVNRVRFRNRLFITINEDDAALLASKALAGDEQKARLGHWPRNLTARNATYLDFTDAANIVAHHNYFTDDSALQNERIKEIFARAFTGQKAERGLTFDAGTGAYRVL</sequence>
<dbReference type="SUPFAM" id="SSF53474">
    <property type="entry name" value="alpha/beta-Hydrolases"/>
    <property type="match status" value="1"/>
</dbReference>
<dbReference type="RefSeq" id="WP_163696821.1">
    <property type="nucleotide sequence ID" value="NZ_QXHD01000004.1"/>
</dbReference>
<reference evidence="2 3" key="1">
    <citation type="journal article" date="2020" name="Microb. Ecol.">
        <title>Ecogenomics of the Marine Benthic Filamentous Cyanobacterium Adonisia.</title>
        <authorList>
            <person name="Walter J.M."/>
            <person name="Coutinho F.H."/>
            <person name="Leomil L."/>
            <person name="Hargreaves P.I."/>
            <person name="Campeao M.E."/>
            <person name="Vieira V.V."/>
            <person name="Silva B.S."/>
            <person name="Fistarol G.O."/>
            <person name="Salomon P.S."/>
            <person name="Sawabe T."/>
            <person name="Mino S."/>
            <person name="Hosokawa M."/>
            <person name="Miyashita H."/>
            <person name="Maruyama F."/>
            <person name="van Verk M.C."/>
            <person name="Dutilh B.E."/>
            <person name="Thompson C.C."/>
            <person name="Thompson F.L."/>
        </authorList>
    </citation>
    <scope>NUCLEOTIDE SEQUENCE [LARGE SCALE GENOMIC DNA]</scope>
    <source>
        <strain evidence="2 3">CCMR0081</strain>
    </source>
</reference>
<evidence type="ECO:0000313" key="2">
    <source>
        <dbReference type="EMBL" id="NEZ55065.1"/>
    </source>
</evidence>
<dbReference type="GO" id="GO:0016787">
    <property type="term" value="F:hydrolase activity"/>
    <property type="evidence" value="ECO:0007669"/>
    <property type="project" value="UniProtKB-KW"/>
</dbReference>
<accession>A0A6M0RFR6</accession>
<dbReference type="Proteomes" id="UP000481033">
    <property type="component" value="Unassembled WGS sequence"/>
</dbReference>
<dbReference type="AlphaFoldDB" id="A0A6M0RFR6"/>
<feature type="region of interest" description="Disordered" evidence="1">
    <location>
        <begin position="1"/>
        <end position="25"/>
    </location>
</feature>
<protein>
    <submittedName>
        <fullName evidence="2">Alpha/beta hydrolase</fullName>
    </submittedName>
</protein>
<evidence type="ECO:0000256" key="1">
    <source>
        <dbReference type="SAM" id="MobiDB-lite"/>
    </source>
</evidence>
<keyword evidence="3" id="KW-1185">Reference proteome</keyword>
<proteinExistence type="predicted"/>
<keyword evidence="2" id="KW-0378">Hydrolase</keyword>